<dbReference type="FunFam" id="3.30.300.30:FF:000007">
    <property type="entry name" value="4-coumarate--CoA ligase 2"/>
    <property type="match status" value="1"/>
</dbReference>
<dbReference type="PROSITE" id="PS00455">
    <property type="entry name" value="AMP_BINDING"/>
    <property type="match status" value="1"/>
</dbReference>
<evidence type="ECO:0000259" key="7">
    <source>
        <dbReference type="Pfam" id="PF13193"/>
    </source>
</evidence>
<dbReference type="Pfam" id="PF13193">
    <property type="entry name" value="AMP-binding_C"/>
    <property type="match status" value="1"/>
</dbReference>
<name>A0A0E9NB95_SAICN</name>
<dbReference type="OrthoDB" id="6509636at2759"/>
<dbReference type="Gene3D" id="3.30.300.30">
    <property type="match status" value="1"/>
</dbReference>
<dbReference type="GO" id="GO:0005524">
    <property type="term" value="F:ATP binding"/>
    <property type="evidence" value="ECO:0007669"/>
    <property type="project" value="UniProtKB-KW"/>
</dbReference>
<evidence type="ECO:0008006" key="10">
    <source>
        <dbReference type="Google" id="ProtNLM"/>
    </source>
</evidence>
<dbReference type="InterPro" id="IPR042099">
    <property type="entry name" value="ANL_N_sf"/>
</dbReference>
<dbReference type="GO" id="GO:0016405">
    <property type="term" value="F:CoA-ligase activity"/>
    <property type="evidence" value="ECO:0007669"/>
    <property type="project" value="TreeGrafter"/>
</dbReference>
<evidence type="ECO:0000256" key="2">
    <source>
        <dbReference type="ARBA" id="ARBA00006432"/>
    </source>
</evidence>
<evidence type="ECO:0000256" key="1">
    <source>
        <dbReference type="ARBA" id="ARBA00004924"/>
    </source>
</evidence>
<dbReference type="Gene3D" id="3.40.50.12780">
    <property type="entry name" value="N-terminal domain of ligase-like"/>
    <property type="match status" value="1"/>
</dbReference>
<evidence type="ECO:0000256" key="5">
    <source>
        <dbReference type="ARBA" id="ARBA00022840"/>
    </source>
</evidence>
<keyword evidence="5" id="KW-0067">ATP-binding</keyword>
<feature type="domain" description="AMP-binding enzyme C-terminal" evidence="7">
    <location>
        <begin position="443"/>
        <end position="524"/>
    </location>
</feature>
<dbReference type="RefSeq" id="XP_019026426.1">
    <property type="nucleotide sequence ID" value="XM_019168286.1"/>
</dbReference>
<dbReference type="AlphaFoldDB" id="A0A0E9NB95"/>
<evidence type="ECO:0000256" key="4">
    <source>
        <dbReference type="ARBA" id="ARBA00022741"/>
    </source>
</evidence>
<protein>
    <recommendedName>
        <fullName evidence="10">AMP-dependent synthetase/ligase domain-containing protein</fullName>
    </recommendedName>
</protein>
<evidence type="ECO:0000313" key="9">
    <source>
        <dbReference type="Proteomes" id="UP000033140"/>
    </source>
</evidence>
<evidence type="ECO:0000256" key="3">
    <source>
        <dbReference type="ARBA" id="ARBA00022598"/>
    </source>
</evidence>
<dbReference type="PANTHER" id="PTHR24096:SF149">
    <property type="entry name" value="AMP-BINDING DOMAIN-CONTAINING PROTEIN-RELATED"/>
    <property type="match status" value="1"/>
</dbReference>
<proteinExistence type="inferred from homology"/>
<dbReference type="InterPro" id="IPR025110">
    <property type="entry name" value="AMP-bd_C"/>
</dbReference>
<accession>A0A0E9NB95</accession>
<dbReference type="EMBL" id="BACD03000007">
    <property type="protein sequence ID" value="GAO47147.1"/>
    <property type="molecule type" value="Genomic_DNA"/>
</dbReference>
<reference evidence="8 9" key="1">
    <citation type="journal article" date="2011" name="J. Gen. Appl. Microbiol.">
        <title>Draft genome sequencing of the enigmatic yeast Saitoella complicata.</title>
        <authorList>
            <person name="Nishida H."/>
            <person name="Hamamoto M."/>
            <person name="Sugiyama J."/>
        </authorList>
    </citation>
    <scope>NUCLEOTIDE SEQUENCE [LARGE SCALE GENOMIC DNA]</scope>
    <source>
        <strain evidence="8 9">NRRL Y-17804</strain>
    </source>
</reference>
<keyword evidence="9" id="KW-1185">Reference proteome</keyword>
<dbReference type="InterPro" id="IPR000873">
    <property type="entry name" value="AMP-dep_synth/lig_dom"/>
</dbReference>
<keyword evidence="4" id="KW-0547">Nucleotide-binding</keyword>
<dbReference type="Proteomes" id="UP000033140">
    <property type="component" value="Unassembled WGS sequence"/>
</dbReference>
<dbReference type="STRING" id="698492.A0A0E9NB95"/>
<dbReference type="OMA" id="IPINPIY"/>
<gene>
    <name evidence="8" type="ORF">G7K_1358-t1</name>
</gene>
<dbReference type="FunFam" id="3.40.50.12780:FF:000003">
    <property type="entry name" value="Long-chain-fatty-acid--CoA ligase FadD"/>
    <property type="match status" value="1"/>
</dbReference>
<dbReference type="InterPro" id="IPR045851">
    <property type="entry name" value="AMP-bd_C_sf"/>
</dbReference>
<dbReference type="PANTHER" id="PTHR24096">
    <property type="entry name" value="LONG-CHAIN-FATTY-ACID--COA LIGASE"/>
    <property type="match status" value="1"/>
</dbReference>
<comment type="caution">
    <text evidence="8">The sequence shown here is derived from an EMBL/GenBank/DDBJ whole genome shotgun (WGS) entry which is preliminary data.</text>
</comment>
<feature type="domain" description="AMP-dependent synthetase/ligase" evidence="6">
    <location>
        <begin position="22"/>
        <end position="392"/>
    </location>
</feature>
<dbReference type="CDD" id="cd05911">
    <property type="entry name" value="Firefly_Luc_like"/>
    <property type="match status" value="1"/>
</dbReference>
<organism evidence="8 9">
    <name type="scientific">Saitoella complicata (strain BCRC 22490 / CBS 7301 / JCM 7358 / NBRC 10748 / NRRL Y-17804)</name>
    <dbReference type="NCBI Taxonomy" id="698492"/>
    <lineage>
        <taxon>Eukaryota</taxon>
        <taxon>Fungi</taxon>
        <taxon>Dikarya</taxon>
        <taxon>Ascomycota</taxon>
        <taxon>Taphrinomycotina</taxon>
        <taxon>Taphrinomycotina incertae sedis</taxon>
        <taxon>Saitoella</taxon>
    </lineage>
</organism>
<dbReference type="InterPro" id="IPR020845">
    <property type="entry name" value="AMP-binding_CS"/>
</dbReference>
<dbReference type="Pfam" id="PF00501">
    <property type="entry name" value="AMP-binding"/>
    <property type="match status" value="1"/>
</dbReference>
<dbReference type="SUPFAM" id="SSF56801">
    <property type="entry name" value="Acetyl-CoA synthetase-like"/>
    <property type="match status" value="1"/>
</dbReference>
<reference evidence="8 9" key="2">
    <citation type="journal article" date="2014" name="J. Gen. Appl. Microbiol.">
        <title>The early diverging ascomycetous budding yeast Saitoella complicata has three histone deacetylases belonging to the Clr6, Hos2, and Rpd3 lineages.</title>
        <authorList>
            <person name="Nishida H."/>
            <person name="Matsumoto T."/>
            <person name="Kondo S."/>
            <person name="Hamamoto M."/>
            <person name="Yoshikawa H."/>
        </authorList>
    </citation>
    <scope>NUCLEOTIDE SEQUENCE [LARGE SCALE GENOMIC DNA]</scope>
    <source>
        <strain evidence="8 9">NRRL Y-17804</strain>
    </source>
</reference>
<comment type="pathway">
    <text evidence="1">Siderophore biosynthesis.</text>
</comment>
<sequence>MPLKSPRPDVHIPDQDIISFLFDRKPACDPNAPLFVNGMTGVGCSWNQLKDLSRRFGAGLVEKLQWKKGDVLAIMTQNAVEYPIVAFGTHIASGIVTPVNPSYTAPELTHQLRNSGARILVIQPSLLPIGIEACKTLNIPRERIYVIAEESVQGFQPWSSIMSKNQLTKAEHIKNPSKDLAYLVYSSGTTGLAKGVMLSHTNLIANMCQLYGAEGKYFTVGKSKYIGVLPFYHIYGLTCLVHLPVLQGIPVIILPQFTLKDFCNIVQKYKITYVYAVPPIILQLAKDPIVDNYDLTSLEMFNCGAAPLTKELTIEATERLRVPIKQGYGMTESSPVSIVQDWNKWRVYGSTGHLLPNMSLKFVSPGPEHDELPVNTEGELWVRGPNVMQGYHGNEEATRETITEDGWLRTGDVGYVDEEGNVFITDRVKELIKYKGFQVPPAELEGVIISHPAVKDVAVIGVYDATQATELPRAYVVLKDSVKGREMEMEKDIVAFVKGRVARHKRLRGGVRFVEEVPKSPSGKILRRKLRDEVKAQGETAGAFQAVAKL</sequence>
<keyword evidence="3" id="KW-0436">Ligase</keyword>
<comment type="similarity">
    <text evidence="2">Belongs to the ATP-dependent AMP-binding enzyme family.</text>
</comment>
<evidence type="ECO:0000259" key="6">
    <source>
        <dbReference type="Pfam" id="PF00501"/>
    </source>
</evidence>
<evidence type="ECO:0000313" key="8">
    <source>
        <dbReference type="EMBL" id="GAO47147.1"/>
    </source>
</evidence>
<reference evidence="8 9" key="3">
    <citation type="journal article" date="2015" name="Genome Announc.">
        <title>Draft Genome Sequence of the Archiascomycetous Yeast Saitoella complicata.</title>
        <authorList>
            <person name="Yamauchi K."/>
            <person name="Kondo S."/>
            <person name="Hamamoto M."/>
            <person name="Takahashi Y."/>
            <person name="Ogura Y."/>
            <person name="Hayashi T."/>
            <person name="Nishida H."/>
        </authorList>
    </citation>
    <scope>NUCLEOTIDE SEQUENCE [LARGE SCALE GENOMIC DNA]</scope>
    <source>
        <strain evidence="8 9">NRRL Y-17804</strain>
    </source>
</reference>